<feature type="compositionally biased region" description="Basic and acidic residues" evidence="1">
    <location>
        <begin position="197"/>
        <end position="207"/>
    </location>
</feature>
<dbReference type="InterPro" id="IPR012816">
    <property type="entry name" value="NADAR"/>
</dbReference>
<protein>
    <submittedName>
        <fullName evidence="3">14075_t:CDS:1</fullName>
    </submittedName>
</protein>
<dbReference type="InterPro" id="IPR037238">
    <property type="entry name" value="YbiA-like_sf"/>
</dbReference>
<comment type="caution">
    <text evidence="3">The sequence shown here is derived from an EMBL/GenBank/DDBJ whole genome shotgun (WGS) entry which is preliminary data.</text>
</comment>
<evidence type="ECO:0000256" key="1">
    <source>
        <dbReference type="SAM" id="MobiDB-lite"/>
    </source>
</evidence>
<organism evidence="3 4">
    <name type="scientific">Acaulospora morrowiae</name>
    <dbReference type="NCBI Taxonomy" id="94023"/>
    <lineage>
        <taxon>Eukaryota</taxon>
        <taxon>Fungi</taxon>
        <taxon>Fungi incertae sedis</taxon>
        <taxon>Mucoromycota</taxon>
        <taxon>Glomeromycotina</taxon>
        <taxon>Glomeromycetes</taxon>
        <taxon>Diversisporales</taxon>
        <taxon>Acaulosporaceae</taxon>
        <taxon>Acaulospora</taxon>
    </lineage>
</organism>
<feature type="region of interest" description="Disordered" evidence="1">
    <location>
        <begin position="1"/>
        <end position="49"/>
    </location>
</feature>
<sequence length="632" mass="72849">MPNVTTSEKQLCEKCQKEMSGLRRTKTKNERNRKRIKRKKQEKKNSEREVIHKQEFIHPELPVVYGNIFSGGEYKAPIIITAPLNSLRERSIGWGLAFWNVDIINDHVNKVDGKKLTENDNEGEKATPEVVSNLIDIDSIPGSYPSESNEVIDIDTIYNEPAPKHCPPPIQPVKMELPYQNTHSKDAPLIDDDDSKELDPLKNDDKNNYYGEYSSATSQIGKTLGNTNPIPLTEMGNTTSGCSGGSVRENQGGNSNGRNGARDQNPHEPVGGYTNEPQSISRFEAIIRNLPTNREKIRSVALFFSFGPSIDFVPSPEELHKLGFHPIFCRVPTYSPDNCNRAKDFITDVALNCWANGWRITLFVSSHSAIHPQLNADFIWELRKVFIKQTLSIIAIYTTRYSNVRWNFFEAGADAVITSGKKQALLNIFYEEYKTSGAEEGIVKFYNKAEPYYEFTNFFQAPVFIDSQVWPSTEHYFQASKFDNPELREKIRNHSYARDAFRTAREYDRMKRGNWEFPKGNPYKEHIMRKALMCKFTQHKQLKYLILSTGTARIHEHTANDYYWGDGGRNGRGLNRLGELLQELRTQLMFEECRRMSLNYRSYGAKWERWIIPELNELNYLEGFHDVQHRII</sequence>
<dbReference type="SUPFAM" id="SSF143990">
    <property type="entry name" value="YbiA-like"/>
    <property type="match status" value="1"/>
</dbReference>
<evidence type="ECO:0000259" key="2">
    <source>
        <dbReference type="Pfam" id="PF08719"/>
    </source>
</evidence>
<dbReference type="OrthoDB" id="206452at2759"/>
<dbReference type="AlphaFoldDB" id="A0A9N9B4D7"/>
<feature type="compositionally biased region" description="Basic and acidic residues" evidence="1">
    <location>
        <begin position="10"/>
        <end position="21"/>
    </location>
</feature>
<dbReference type="EMBL" id="CAJVPV010003597">
    <property type="protein sequence ID" value="CAG8555223.1"/>
    <property type="molecule type" value="Genomic_DNA"/>
</dbReference>
<gene>
    <name evidence="3" type="ORF">AMORRO_LOCUS5761</name>
</gene>
<feature type="region of interest" description="Disordered" evidence="1">
    <location>
        <begin position="183"/>
        <end position="276"/>
    </location>
</feature>
<accession>A0A9N9B4D7</accession>
<keyword evidence="4" id="KW-1185">Reference proteome</keyword>
<dbReference type="CDD" id="cd15457">
    <property type="entry name" value="NADAR"/>
    <property type="match status" value="1"/>
</dbReference>
<dbReference type="Pfam" id="PF08719">
    <property type="entry name" value="NADAR"/>
    <property type="match status" value="1"/>
</dbReference>
<reference evidence="3" key="1">
    <citation type="submission" date="2021-06" db="EMBL/GenBank/DDBJ databases">
        <authorList>
            <person name="Kallberg Y."/>
            <person name="Tangrot J."/>
            <person name="Rosling A."/>
        </authorList>
    </citation>
    <scope>NUCLEOTIDE SEQUENCE</scope>
    <source>
        <strain evidence="3">CL551</strain>
    </source>
</reference>
<dbReference type="NCBIfam" id="TIGR02464">
    <property type="entry name" value="ribofla_fusion"/>
    <property type="match status" value="1"/>
</dbReference>
<proteinExistence type="predicted"/>
<evidence type="ECO:0000313" key="4">
    <source>
        <dbReference type="Proteomes" id="UP000789342"/>
    </source>
</evidence>
<feature type="compositionally biased region" description="Basic residues" evidence="1">
    <location>
        <begin position="23"/>
        <end position="42"/>
    </location>
</feature>
<dbReference type="Gene3D" id="1.10.357.40">
    <property type="entry name" value="YbiA-like"/>
    <property type="match status" value="1"/>
</dbReference>
<evidence type="ECO:0000313" key="3">
    <source>
        <dbReference type="EMBL" id="CAG8555223.1"/>
    </source>
</evidence>
<feature type="domain" description="NADAR" evidence="2">
    <location>
        <begin position="445"/>
        <end position="588"/>
    </location>
</feature>
<feature type="compositionally biased region" description="Polar residues" evidence="1">
    <location>
        <begin position="214"/>
        <end position="241"/>
    </location>
</feature>
<dbReference type="Proteomes" id="UP000789342">
    <property type="component" value="Unassembled WGS sequence"/>
</dbReference>
<feature type="compositionally biased region" description="Polar residues" evidence="1">
    <location>
        <begin position="248"/>
        <end position="258"/>
    </location>
</feature>
<name>A0A9N9B4D7_9GLOM</name>